<dbReference type="InterPro" id="IPR040079">
    <property type="entry name" value="Glutathione_S-Trfase"/>
</dbReference>
<dbReference type="PANTHER" id="PTHR43968">
    <property type="match status" value="1"/>
</dbReference>
<proteinExistence type="predicted"/>
<dbReference type="InParanoid" id="A0A165PII3"/>
<dbReference type="SUPFAM" id="SSF47616">
    <property type="entry name" value="GST C-terminal domain-like"/>
    <property type="match status" value="1"/>
</dbReference>
<organism evidence="3 4">
    <name type="scientific">Neolentinus lepideus HHB14362 ss-1</name>
    <dbReference type="NCBI Taxonomy" id="1314782"/>
    <lineage>
        <taxon>Eukaryota</taxon>
        <taxon>Fungi</taxon>
        <taxon>Dikarya</taxon>
        <taxon>Basidiomycota</taxon>
        <taxon>Agaricomycotina</taxon>
        <taxon>Agaricomycetes</taxon>
        <taxon>Gloeophyllales</taxon>
        <taxon>Gloeophyllaceae</taxon>
        <taxon>Neolentinus</taxon>
    </lineage>
</organism>
<dbReference type="EMBL" id="KV425611">
    <property type="protein sequence ID" value="KZT21088.1"/>
    <property type="molecule type" value="Genomic_DNA"/>
</dbReference>
<dbReference type="InterPro" id="IPR050983">
    <property type="entry name" value="GST_Omega/HSP26"/>
</dbReference>
<dbReference type="InterPro" id="IPR036249">
    <property type="entry name" value="Thioredoxin-like_sf"/>
</dbReference>
<dbReference type="STRING" id="1314782.A0A165PII3"/>
<dbReference type="InterPro" id="IPR010987">
    <property type="entry name" value="Glutathione-S-Trfase_C-like"/>
</dbReference>
<evidence type="ECO:0000259" key="2">
    <source>
        <dbReference type="PROSITE" id="PS50405"/>
    </source>
</evidence>
<accession>A0A165PII3</accession>
<keyword evidence="3" id="KW-0808">Transferase</keyword>
<dbReference type="GO" id="GO:0005737">
    <property type="term" value="C:cytoplasm"/>
    <property type="evidence" value="ECO:0007669"/>
    <property type="project" value="TreeGrafter"/>
</dbReference>
<dbReference type="PANTHER" id="PTHR43968:SF6">
    <property type="entry name" value="GLUTATHIONE S-TRANSFERASE OMEGA"/>
    <property type="match status" value="1"/>
</dbReference>
<evidence type="ECO:0000259" key="1">
    <source>
        <dbReference type="PROSITE" id="PS50404"/>
    </source>
</evidence>
<dbReference type="SFLD" id="SFLDG00358">
    <property type="entry name" value="Main_(cytGST)"/>
    <property type="match status" value="1"/>
</dbReference>
<dbReference type="InterPro" id="IPR036282">
    <property type="entry name" value="Glutathione-S-Trfase_C_sf"/>
</dbReference>
<reference evidence="3 4" key="1">
    <citation type="journal article" date="2016" name="Mol. Biol. Evol.">
        <title>Comparative Genomics of Early-Diverging Mushroom-Forming Fungi Provides Insights into the Origins of Lignocellulose Decay Capabilities.</title>
        <authorList>
            <person name="Nagy L.G."/>
            <person name="Riley R."/>
            <person name="Tritt A."/>
            <person name="Adam C."/>
            <person name="Daum C."/>
            <person name="Floudas D."/>
            <person name="Sun H."/>
            <person name="Yadav J.S."/>
            <person name="Pangilinan J."/>
            <person name="Larsson K.H."/>
            <person name="Matsuura K."/>
            <person name="Barry K."/>
            <person name="Labutti K."/>
            <person name="Kuo R."/>
            <person name="Ohm R.A."/>
            <person name="Bhattacharya S.S."/>
            <person name="Shirouzu T."/>
            <person name="Yoshinaga Y."/>
            <person name="Martin F.M."/>
            <person name="Grigoriev I.V."/>
            <person name="Hibbett D.S."/>
        </authorList>
    </citation>
    <scope>NUCLEOTIDE SEQUENCE [LARGE SCALE GENOMIC DNA]</scope>
    <source>
        <strain evidence="3 4">HHB14362 ss-1</strain>
    </source>
</reference>
<dbReference type="GO" id="GO:0016740">
    <property type="term" value="F:transferase activity"/>
    <property type="evidence" value="ECO:0007669"/>
    <property type="project" value="UniProtKB-KW"/>
</dbReference>
<dbReference type="Proteomes" id="UP000076761">
    <property type="component" value="Unassembled WGS sequence"/>
</dbReference>
<dbReference type="Pfam" id="PF13409">
    <property type="entry name" value="GST_N_2"/>
    <property type="match status" value="1"/>
</dbReference>
<dbReference type="CDD" id="cd00570">
    <property type="entry name" value="GST_N_family"/>
    <property type="match status" value="1"/>
</dbReference>
<dbReference type="PROSITE" id="PS50405">
    <property type="entry name" value="GST_CTER"/>
    <property type="match status" value="1"/>
</dbReference>
<sequence>MSVPDAQIYPYATGPAAVTAATHQDPQDLVFWTGWFCPASQRVWIALEERGIPYQYKEVNPYKKEEAFLRINPKGLTPTVEYKGKPLVESLVLLEFLEDAYPSHTPRLLPADPYERARVRLWLDHVSKQVLPAFFKTVQAQDKGKQEEELRAYYTALRKLADEVKGPYFLGQEFSLVDVAIAPFVVRDYIIEEHRGYKREEVGSGWKEYAEALEKRDSVTRTCSDKEHYEPIYGRYLRDESQSETAKATRAGRAVI</sequence>
<dbReference type="SUPFAM" id="SSF52833">
    <property type="entry name" value="Thioredoxin-like"/>
    <property type="match status" value="1"/>
</dbReference>
<dbReference type="Gene3D" id="1.20.1050.10">
    <property type="match status" value="1"/>
</dbReference>
<evidence type="ECO:0000313" key="4">
    <source>
        <dbReference type="Proteomes" id="UP000076761"/>
    </source>
</evidence>
<evidence type="ECO:0000313" key="3">
    <source>
        <dbReference type="EMBL" id="KZT21088.1"/>
    </source>
</evidence>
<dbReference type="PROSITE" id="PS50404">
    <property type="entry name" value="GST_NTER"/>
    <property type="match status" value="1"/>
</dbReference>
<keyword evidence="4" id="KW-1185">Reference proteome</keyword>
<gene>
    <name evidence="3" type="ORF">NEOLEDRAFT_1139942</name>
</gene>
<dbReference type="Gene3D" id="3.40.30.10">
    <property type="entry name" value="Glutaredoxin"/>
    <property type="match status" value="1"/>
</dbReference>
<protein>
    <submittedName>
        <fullName evidence="3">Glutathione-S-transferase</fullName>
    </submittedName>
</protein>
<dbReference type="AlphaFoldDB" id="A0A165PII3"/>
<feature type="domain" description="GST C-terminal" evidence="2">
    <location>
        <begin position="112"/>
        <end position="232"/>
    </location>
</feature>
<dbReference type="SFLD" id="SFLDS00019">
    <property type="entry name" value="Glutathione_Transferase_(cytos"/>
    <property type="match status" value="1"/>
</dbReference>
<dbReference type="OrthoDB" id="4951845at2759"/>
<name>A0A165PII3_9AGAM</name>
<feature type="domain" description="GST N-terminal" evidence="1">
    <location>
        <begin position="27"/>
        <end position="105"/>
    </location>
</feature>
<dbReference type="InterPro" id="IPR004045">
    <property type="entry name" value="Glutathione_S-Trfase_N"/>
</dbReference>